<gene>
    <name evidence="1" type="ORF">S01H4_64580</name>
</gene>
<reference evidence="1" key="1">
    <citation type="journal article" date="2014" name="Front. Microbiol.">
        <title>High frequency of phylogenetically diverse reductive dehalogenase-homologous genes in deep subseafloor sedimentary metagenomes.</title>
        <authorList>
            <person name="Kawai M."/>
            <person name="Futagami T."/>
            <person name="Toyoda A."/>
            <person name="Takaki Y."/>
            <person name="Nishi S."/>
            <person name="Hori S."/>
            <person name="Arai W."/>
            <person name="Tsubouchi T."/>
            <person name="Morono Y."/>
            <person name="Uchiyama I."/>
            <person name="Ito T."/>
            <person name="Fujiyama A."/>
            <person name="Inagaki F."/>
            <person name="Takami H."/>
        </authorList>
    </citation>
    <scope>NUCLEOTIDE SEQUENCE</scope>
    <source>
        <strain evidence="1">Expedition CK06-06</strain>
    </source>
</reference>
<proteinExistence type="predicted"/>
<evidence type="ECO:0000313" key="1">
    <source>
        <dbReference type="EMBL" id="GAH11770.1"/>
    </source>
</evidence>
<dbReference type="AlphaFoldDB" id="X1DU41"/>
<comment type="caution">
    <text evidence="1">The sequence shown here is derived from an EMBL/GenBank/DDBJ whole genome shotgun (WGS) entry which is preliminary data.</text>
</comment>
<feature type="non-terminal residue" evidence="1">
    <location>
        <position position="1"/>
    </location>
</feature>
<sequence>SRVSPAQDRAEYKKSDFNLDYLEFSGVRKAY</sequence>
<dbReference type="EMBL" id="BART01039213">
    <property type="protein sequence ID" value="GAH11770.1"/>
    <property type="molecule type" value="Genomic_DNA"/>
</dbReference>
<protein>
    <submittedName>
        <fullName evidence="1">Uncharacterized protein</fullName>
    </submittedName>
</protein>
<organism evidence="1">
    <name type="scientific">marine sediment metagenome</name>
    <dbReference type="NCBI Taxonomy" id="412755"/>
    <lineage>
        <taxon>unclassified sequences</taxon>
        <taxon>metagenomes</taxon>
        <taxon>ecological metagenomes</taxon>
    </lineage>
</organism>
<name>X1DU41_9ZZZZ</name>
<accession>X1DU41</accession>